<dbReference type="RefSeq" id="XP_014249669.1">
    <property type="nucleotide sequence ID" value="XM_014394183.2"/>
</dbReference>
<accession>A0A8I6RXA2</accession>
<keyword evidence="1" id="KW-0488">Methylation</keyword>
<dbReference type="KEGG" id="clec:106666762"/>
<feature type="domain" description="CR-type" evidence="12">
    <location>
        <begin position="120"/>
        <end position="206"/>
    </location>
</feature>
<keyword evidence="4 9" id="KW-0863">Zinc-finger</keyword>
<sequence>MADTTLYEILGVSPSASNNDIKKAYRRLAKEYHPDKNPEAGDKFKEISFAYEILSDEKKRETYDRFGLEALQNGTHEGFMNQDSLFSTFISGLFAQKRGPRKCEDTVHPLRVTLEDLYNGRVAKLQVKRSKTCGSCDGKGTTKAGSIKPCSSCQGKGFKVSYHPLAGSRMAKEIRTMCSNCDGERTVISDKDKCTACNGKRLVNTAKIIEVHVEKGMKNGDKITFEGQGDQTPGNIAGDVIIILQEQPHKSMKRIHNDLFINHDIGITEALCGFTFCIKHLDGRDLVLTSKPGEIVNPESIKGIVGEGMPIHGVPYENGNLYIVFKINFPPSHFGTEEDYAKISSILPRPASPEAVPKDYEDVCLVDYIEDHKSSRRASGSGEVYDEDDSSPQMGFSRGSGIACPSQ</sequence>
<feature type="zinc finger region" description="CR-type" evidence="9">
    <location>
        <begin position="120"/>
        <end position="206"/>
    </location>
</feature>
<dbReference type="InterPro" id="IPR044713">
    <property type="entry name" value="DNJA1/2-like"/>
</dbReference>
<dbReference type="OrthoDB" id="550424at2759"/>
<dbReference type="Pfam" id="PF00684">
    <property type="entry name" value="DnaJ_CXXCXGXG"/>
    <property type="match status" value="1"/>
</dbReference>
<feature type="domain" description="J" evidence="11">
    <location>
        <begin position="5"/>
        <end position="67"/>
    </location>
</feature>
<dbReference type="InterPro" id="IPR002939">
    <property type="entry name" value="DnaJ_C"/>
</dbReference>
<dbReference type="FunFam" id="2.60.260.20:FF:000003">
    <property type="entry name" value="DnaJ subfamily A member 2"/>
    <property type="match status" value="1"/>
</dbReference>
<dbReference type="PANTHER" id="PTHR43888">
    <property type="entry name" value="DNAJ-LIKE-2, ISOFORM A-RELATED"/>
    <property type="match status" value="1"/>
</dbReference>
<dbReference type="SUPFAM" id="SSF49493">
    <property type="entry name" value="HSP40/DnaJ peptide-binding domain"/>
    <property type="match status" value="2"/>
</dbReference>
<dbReference type="InterPro" id="IPR018253">
    <property type="entry name" value="DnaJ_domain_CS"/>
</dbReference>
<feature type="region of interest" description="Disordered" evidence="10">
    <location>
        <begin position="374"/>
        <end position="407"/>
    </location>
</feature>
<dbReference type="FunFam" id="2.10.230.10:FF:000001">
    <property type="entry name" value="DnaJ subfamily A member 2"/>
    <property type="match status" value="1"/>
</dbReference>
<dbReference type="Pfam" id="PF01556">
    <property type="entry name" value="DnaJ_C"/>
    <property type="match status" value="1"/>
</dbReference>
<dbReference type="Gene3D" id="2.60.260.20">
    <property type="entry name" value="Urease metallochaperone UreE, N-terminal domain"/>
    <property type="match status" value="2"/>
</dbReference>
<keyword evidence="3" id="KW-0677">Repeat</keyword>
<protein>
    <submittedName>
        <fullName evidence="13">Uncharacterized protein</fullName>
    </submittedName>
</protein>
<evidence type="ECO:0000256" key="10">
    <source>
        <dbReference type="SAM" id="MobiDB-lite"/>
    </source>
</evidence>
<dbReference type="Proteomes" id="UP000494040">
    <property type="component" value="Unassembled WGS sequence"/>
</dbReference>
<evidence type="ECO:0000256" key="3">
    <source>
        <dbReference type="ARBA" id="ARBA00022737"/>
    </source>
</evidence>
<reference evidence="13" key="1">
    <citation type="submission" date="2022-01" db="UniProtKB">
        <authorList>
            <consortium name="EnsemblMetazoa"/>
        </authorList>
    </citation>
    <scope>IDENTIFICATION</scope>
</reference>
<dbReference type="Pfam" id="PF00226">
    <property type="entry name" value="DnaJ"/>
    <property type="match status" value="1"/>
</dbReference>
<evidence type="ECO:0000256" key="5">
    <source>
        <dbReference type="ARBA" id="ARBA00022833"/>
    </source>
</evidence>
<keyword evidence="8" id="KW-0636">Prenylation</keyword>
<dbReference type="Gene3D" id="1.10.287.110">
    <property type="entry name" value="DnaJ domain"/>
    <property type="match status" value="1"/>
</dbReference>
<evidence type="ECO:0000256" key="9">
    <source>
        <dbReference type="PROSITE-ProRule" id="PRU00546"/>
    </source>
</evidence>
<dbReference type="SMART" id="SM00271">
    <property type="entry name" value="DnaJ"/>
    <property type="match status" value="1"/>
</dbReference>
<dbReference type="InterPro" id="IPR036869">
    <property type="entry name" value="J_dom_sf"/>
</dbReference>
<dbReference type="PROSITE" id="PS50076">
    <property type="entry name" value="DNAJ_2"/>
    <property type="match status" value="1"/>
</dbReference>
<evidence type="ECO:0000256" key="4">
    <source>
        <dbReference type="ARBA" id="ARBA00022771"/>
    </source>
</evidence>
<dbReference type="GeneID" id="106666762"/>
<dbReference type="InterPro" id="IPR036410">
    <property type="entry name" value="HSP_DnaJ_Cys-rich_dom_sf"/>
</dbReference>
<dbReference type="CDD" id="cd10747">
    <property type="entry name" value="DnaJ_C"/>
    <property type="match status" value="1"/>
</dbReference>
<evidence type="ECO:0000256" key="7">
    <source>
        <dbReference type="ARBA" id="ARBA00023288"/>
    </source>
</evidence>
<name>A0A8I6RXA2_CIMLE</name>
<dbReference type="SUPFAM" id="SSF57938">
    <property type="entry name" value="DnaJ/Hsp40 cysteine-rich domain"/>
    <property type="match status" value="1"/>
</dbReference>
<dbReference type="OMA" id="VINERDH"/>
<dbReference type="PROSITE" id="PS51188">
    <property type="entry name" value="ZF_CR"/>
    <property type="match status" value="1"/>
</dbReference>
<dbReference type="GO" id="GO:0008270">
    <property type="term" value="F:zinc ion binding"/>
    <property type="evidence" value="ECO:0007669"/>
    <property type="project" value="UniProtKB-KW"/>
</dbReference>
<dbReference type="EnsemblMetazoa" id="XM_014394183.2">
    <property type="protein sequence ID" value="XP_014249669.1"/>
    <property type="gene ID" value="LOC106666762"/>
</dbReference>
<evidence type="ECO:0000256" key="1">
    <source>
        <dbReference type="ARBA" id="ARBA00022481"/>
    </source>
</evidence>
<evidence type="ECO:0000256" key="2">
    <source>
        <dbReference type="ARBA" id="ARBA00022723"/>
    </source>
</evidence>
<keyword evidence="7" id="KW-0449">Lipoprotein</keyword>
<evidence type="ECO:0000313" key="13">
    <source>
        <dbReference type="EnsemblMetazoa" id="XP_014249668.1"/>
    </source>
</evidence>
<dbReference type="AlphaFoldDB" id="A0A8I6RXA2"/>
<dbReference type="GO" id="GO:0006457">
    <property type="term" value="P:protein folding"/>
    <property type="evidence" value="ECO:0007669"/>
    <property type="project" value="InterPro"/>
</dbReference>
<evidence type="ECO:0000259" key="11">
    <source>
        <dbReference type="PROSITE" id="PS50076"/>
    </source>
</evidence>
<dbReference type="InterPro" id="IPR008971">
    <property type="entry name" value="HSP40/DnaJ_pept-bd"/>
</dbReference>
<dbReference type="RefSeq" id="XP_014249668.1">
    <property type="nucleotide sequence ID" value="XM_014394182.2"/>
</dbReference>
<evidence type="ECO:0000259" key="12">
    <source>
        <dbReference type="PROSITE" id="PS51188"/>
    </source>
</evidence>
<keyword evidence="6" id="KW-0143">Chaperone</keyword>
<dbReference type="PRINTS" id="PR00625">
    <property type="entry name" value="JDOMAIN"/>
</dbReference>
<dbReference type="EnsemblMetazoa" id="XM_014394182.2">
    <property type="protein sequence ID" value="XP_014249668.1"/>
    <property type="gene ID" value="LOC106666762"/>
</dbReference>
<dbReference type="GO" id="GO:0030544">
    <property type="term" value="F:Hsp70 protein binding"/>
    <property type="evidence" value="ECO:0007669"/>
    <property type="project" value="InterPro"/>
</dbReference>
<dbReference type="FunFam" id="1.10.287.110:FF:000016">
    <property type="entry name" value="DnaJ (Hsp40) homolog, subfamily A, member 2"/>
    <property type="match status" value="1"/>
</dbReference>
<keyword evidence="2 9" id="KW-0479">Metal-binding</keyword>
<dbReference type="InterPro" id="IPR001305">
    <property type="entry name" value="HSP_DnaJ_Cys-rich_dom"/>
</dbReference>
<dbReference type="PROSITE" id="PS00636">
    <property type="entry name" value="DNAJ_1"/>
    <property type="match status" value="1"/>
</dbReference>
<evidence type="ECO:0000256" key="8">
    <source>
        <dbReference type="ARBA" id="ARBA00023289"/>
    </source>
</evidence>
<dbReference type="InterPro" id="IPR001623">
    <property type="entry name" value="DnaJ_domain"/>
</dbReference>
<keyword evidence="14" id="KW-1185">Reference proteome</keyword>
<organism evidence="13 14">
    <name type="scientific">Cimex lectularius</name>
    <name type="common">Bed bug</name>
    <name type="synonym">Acanthia lectularia</name>
    <dbReference type="NCBI Taxonomy" id="79782"/>
    <lineage>
        <taxon>Eukaryota</taxon>
        <taxon>Metazoa</taxon>
        <taxon>Ecdysozoa</taxon>
        <taxon>Arthropoda</taxon>
        <taxon>Hexapoda</taxon>
        <taxon>Insecta</taxon>
        <taxon>Pterygota</taxon>
        <taxon>Neoptera</taxon>
        <taxon>Paraneoptera</taxon>
        <taxon>Hemiptera</taxon>
        <taxon>Heteroptera</taxon>
        <taxon>Panheteroptera</taxon>
        <taxon>Cimicomorpha</taxon>
        <taxon>Cimicidae</taxon>
        <taxon>Cimex</taxon>
    </lineage>
</organism>
<dbReference type="Gene3D" id="2.10.230.10">
    <property type="entry name" value="Heat shock protein DnaJ, cysteine-rich domain"/>
    <property type="match status" value="1"/>
</dbReference>
<proteinExistence type="predicted"/>
<dbReference type="SUPFAM" id="SSF46565">
    <property type="entry name" value="Chaperone J-domain"/>
    <property type="match status" value="1"/>
</dbReference>
<keyword evidence="5 9" id="KW-0862">Zinc</keyword>
<dbReference type="GO" id="GO:0051082">
    <property type="term" value="F:unfolded protein binding"/>
    <property type="evidence" value="ECO:0007669"/>
    <property type="project" value="InterPro"/>
</dbReference>
<dbReference type="CDD" id="cd10719">
    <property type="entry name" value="DnaJ_zf"/>
    <property type="match status" value="1"/>
</dbReference>
<evidence type="ECO:0000256" key="6">
    <source>
        <dbReference type="ARBA" id="ARBA00023186"/>
    </source>
</evidence>
<dbReference type="CDD" id="cd06257">
    <property type="entry name" value="DnaJ"/>
    <property type="match status" value="1"/>
</dbReference>
<evidence type="ECO:0000313" key="14">
    <source>
        <dbReference type="Proteomes" id="UP000494040"/>
    </source>
</evidence>